<comment type="caution">
    <text evidence="10">The sequence shown here is derived from an EMBL/GenBank/DDBJ whole genome shotgun (WGS) entry which is preliminary data.</text>
</comment>
<dbReference type="InterPro" id="IPR000045">
    <property type="entry name" value="Prepilin_IV_endopep_pep"/>
</dbReference>
<keyword evidence="6 7" id="KW-0472">Membrane</keyword>
<evidence type="ECO:0000256" key="7">
    <source>
        <dbReference type="SAM" id="Phobius"/>
    </source>
</evidence>
<evidence type="ECO:0000313" key="11">
    <source>
        <dbReference type="Proteomes" id="UP000230767"/>
    </source>
</evidence>
<feature type="domain" description="Prepilin peptidase A24 N-terminal" evidence="9">
    <location>
        <begin position="13"/>
        <end position="94"/>
    </location>
</feature>
<accession>A0A2M7R601</accession>
<dbReference type="GO" id="GO:0006465">
    <property type="term" value="P:signal peptide processing"/>
    <property type="evidence" value="ECO:0007669"/>
    <property type="project" value="TreeGrafter"/>
</dbReference>
<feature type="transmembrane region" description="Helical" evidence="7">
    <location>
        <begin position="105"/>
        <end position="122"/>
    </location>
</feature>
<dbReference type="Proteomes" id="UP000230767">
    <property type="component" value="Unassembled WGS sequence"/>
</dbReference>
<dbReference type="GO" id="GO:0005886">
    <property type="term" value="C:plasma membrane"/>
    <property type="evidence" value="ECO:0007669"/>
    <property type="project" value="UniProtKB-SubCell"/>
</dbReference>
<feature type="transmembrane region" description="Helical" evidence="7">
    <location>
        <begin position="202"/>
        <end position="220"/>
    </location>
</feature>
<evidence type="ECO:0000256" key="6">
    <source>
        <dbReference type="ARBA" id="ARBA00023136"/>
    </source>
</evidence>
<dbReference type="GO" id="GO:0004190">
    <property type="term" value="F:aspartic-type endopeptidase activity"/>
    <property type="evidence" value="ECO:0007669"/>
    <property type="project" value="InterPro"/>
</dbReference>
<comment type="subcellular location">
    <subcellularLocation>
        <location evidence="1">Cell membrane</location>
        <topology evidence="1">Multi-pass membrane protein</topology>
    </subcellularLocation>
</comment>
<evidence type="ECO:0000313" key="10">
    <source>
        <dbReference type="EMBL" id="PIY88531.1"/>
    </source>
</evidence>
<keyword evidence="4 7" id="KW-0812">Transmembrane</keyword>
<protein>
    <recommendedName>
        <fullName evidence="12">Prepilin peptidase</fullName>
    </recommendedName>
</protein>
<evidence type="ECO:0000259" key="8">
    <source>
        <dbReference type="Pfam" id="PF01478"/>
    </source>
</evidence>
<keyword evidence="3" id="KW-1003">Cell membrane</keyword>
<dbReference type="AlphaFoldDB" id="A0A2M7R601"/>
<reference evidence="11" key="1">
    <citation type="submission" date="2017-09" db="EMBL/GenBank/DDBJ databases">
        <title>Depth-based differentiation of microbial function through sediment-hosted aquifers and enrichment of novel symbionts in the deep terrestrial subsurface.</title>
        <authorList>
            <person name="Probst A.J."/>
            <person name="Ladd B."/>
            <person name="Jarett J.K."/>
            <person name="Geller-Mcgrath D.E."/>
            <person name="Sieber C.M.K."/>
            <person name="Emerson J.B."/>
            <person name="Anantharaman K."/>
            <person name="Thomas B.C."/>
            <person name="Malmstrom R."/>
            <person name="Stieglmeier M."/>
            <person name="Klingl A."/>
            <person name="Woyke T."/>
            <person name="Ryan C.M."/>
            <person name="Banfield J.F."/>
        </authorList>
    </citation>
    <scope>NUCLEOTIDE SEQUENCE [LARGE SCALE GENOMIC DNA]</scope>
</reference>
<evidence type="ECO:0000256" key="3">
    <source>
        <dbReference type="ARBA" id="ARBA00022475"/>
    </source>
</evidence>
<dbReference type="Gene3D" id="1.20.120.1220">
    <property type="match status" value="1"/>
</dbReference>
<evidence type="ECO:0000256" key="5">
    <source>
        <dbReference type="ARBA" id="ARBA00022989"/>
    </source>
</evidence>
<keyword evidence="5 7" id="KW-1133">Transmembrane helix</keyword>
<comment type="similarity">
    <text evidence="2">Belongs to the peptidase A24 family.</text>
</comment>
<dbReference type="Pfam" id="PF06750">
    <property type="entry name" value="A24_N_bact"/>
    <property type="match status" value="1"/>
</dbReference>
<dbReference type="InterPro" id="IPR050882">
    <property type="entry name" value="Prepilin_peptidase/N-MTase"/>
</dbReference>
<name>A0A2M7R601_9BACT</name>
<feature type="transmembrane region" description="Helical" evidence="7">
    <location>
        <begin position="134"/>
        <end position="155"/>
    </location>
</feature>
<evidence type="ECO:0000256" key="1">
    <source>
        <dbReference type="ARBA" id="ARBA00004651"/>
    </source>
</evidence>
<dbReference type="PANTHER" id="PTHR30487">
    <property type="entry name" value="TYPE 4 PREPILIN-LIKE PROTEINS LEADER PEPTIDE-PROCESSING ENZYME"/>
    <property type="match status" value="1"/>
</dbReference>
<feature type="transmembrane region" description="Helical" evidence="7">
    <location>
        <begin position="78"/>
        <end position="99"/>
    </location>
</feature>
<gene>
    <name evidence="10" type="ORF">COY73_03485</name>
</gene>
<evidence type="ECO:0000259" key="9">
    <source>
        <dbReference type="Pfam" id="PF06750"/>
    </source>
</evidence>
<evidence type="ECO:0000256" key="2">
    <source>
        <dbReference type="ARBA" id="ARBA00005801"/>
    </source>
</evidence>
<dbReference type="PANTHER" id="PTHR30487:SF0">
    <property type="entry name" value="PREPILIN LEADER PEPTIDASE_N-METHYLTRANSFERASE-RELATED"/>
    <property type="match status" value="1"/>
</dbReference>
<feature type="non-terminal residue" evidence="10">
    <location>
        <position position="223"/>
    </location>
</feature>
<dbReference type="InterPro" id="IPR010627">
    <property type="entry name" value="Prepilin_pept_A24_N"/>
</dbReference>
<proteinExistence type="inferred from homology"/>
<evidence type="ECO:0008006" key="12">
    <source>
        <dbReference type="Google" id="ProtNLM"/>
    </source>
</evidence>
<organism evidence="10 11">
    <name type="scientific">Candidatus Nealsonbacteria bacterium CG_4_10_14_0_8_um_filter_37_14</name>
    <dbReference type="NCBI Taxonomy" id="1974684"/>
    <lineage>
        <taxon>Bacteria</taxon>
        <taxon>Candidatus Nealsoniibacteriota</taxon>
    </lineage>
</organism>
<feature type="transmembrane region" description="Helical" evidence="7">
    <location>
        <begin position="6"/>
        <end position="27"/>
    </location>
</feature>
<feature type="transmembrane region" description="Helical" evidence="7">
    <location>
        <begin position="175"/>
        <end position="195"/>
    </location>
</feature>
<feature type="domain" description="Prepilin type IV endopeptidase peptidase" evidence="8">
    <location>
        <begin position="110"/>
        <end position="222"/>
    </location>
</feature>
<sequence length="223" mass="25861">MSFYFLFSIFYFLFGLCAGSFLNCIIYRLHIKESSLKGFSHCPHCKHRLSWKDLIPILSFIILKGRCRYCHQKISLQYPLVETTTGLLFLSIFIFQNLQGFNPCYLFYLLVISCFLIIIFVYDLKHYIIPDKVIYPATGIVFLYQIISNIQFPWTSADGPPKGLHFGTNFHFQTANFYFLILSALGAAMFFFLICLLSRGKWLGFGDVKLAFFMGLFLGFPNI</sequence>
<evidence type="ECO:0000256" key="4">
    <source>
        <dbReference type="ARBA" id="ARBA00022692"/>
    </source>
</evidence>
<dbReference type="Pfam" id="PF01478">
    <property type="entry name" value="Peptidase_A24"/>
    <property type="match status" value="1"/>
</dbReference>
<dbReference type="EMBL" id="PFLW01000085">
    <property type="protein sequence ID" value="PIY88531.1"/>
    <property type="molecule type" value="Genomic_DNA"/>
</dbReference>